<dbReference type="InterPro" id="IPR029058">
    <property type="entry name" value="AB_hydrolase_fold"/>
</dbReference>
<dbReference type="Gene3D" id="3.40.50.300">
    <property type="entry name" value="P-loop containing nucleotide triphosphate hydrolases"/>
    <property type="match status" value="1"/>
</dbReference>
<comment type="caution">
    <text evidence="12">The sequence shown here is derived from an EMBL/GenBank/DDBJ whole genome shotgun (WGS) entry which is preliminary data.</text>
</comment>
<evidence type="ECO:0000256" key="2">
    <source>
        <dbReference type="ARBA" id="ARBA00004240"/>
    </source>
</evidence>
<keyword evidence="6" id="KW-0256">Endoplasmic reticulum</keyword>
<keyword evidence="7" id="KW-0496">Mitochondrion</keyword>
<feature type="compositionally biased region" description="Basic and acidic residues" evidence="10">
    <location>
        <begin position="21"/>
        <end position="36"/>
    </location>
</feature>
<evidence type="ECO:0000313" key="13">
    <source>
        <dbReference type="Proteomes" id="UP000007148"/>
    </source>
</evidence>
<dbReference type="InterPro" id="IPR019775">
    <property type="entry name" value="WD40_repeat_CS"/>
</dbReference>
<evidence type="ECO:0000256" key="9">
    <source>
        <dbReference type="PROSITE-ProRule" id="PRU00221"/>
    </source>
</evidence>
<evidence type="ECO:0000256" key="5">
    <source>
        <dbReference type="ARBA" id="ARBA00022737"/>
    </source>
</evidence>
<feature type="domain" description="Nephrocystin 3-like N-terminal" evidence="11">
    <location>
        <begin position="371"/>
        <end position="524"/>
    </location>
</feature>
<dbReference type="eggNOG" id="KOG0266">
    <property type="taxonomic scope" value="Eukaryota"/>
</dbReference>
<dbReference type="EMBL" id="CAFZ01000349">
    <property type="protein sequence ID" value="CCA74747.1"/>
    <property type="molecule type" value="Genomic_DNA"/>
</dbReference>
<keyword evidence="5" id="KW-0677">Repeat</keyword>
<dbReference type="InParanoid" id="G4TTV4"/>
<name>G4TTV4_SERID</name>
<protein>
    <recommendedName>
        <fullName evidence="11">Nephrocystin 3-like N-terminal domain-containing protein</fullName>
    </recommendedName>
</protein>
<dbReference type="PROSITE" id="PS00678">
    <property type="entry name" value="WD_REPEATS_1"/>
    <property type="match status" value="2"/>
</dbReference>
<dbReference type="PROSITE" id="PS50082">
    <property type="entry name" value="WD_REPEATS_2"/>
    <property type="match status" value="2"/>
</dbReference>
<dbReference type="OMA" id="WEANTGE"/>
<organism evidence="12 13">
    <name type="scientific">Serendipita indica (strain DSM 11827)</name>
    <name type="common">Root endophyte fungus</name>
    <name type="synonym">Piriformospora indica</name>
    <dbReference type="NCBI Taxonomy" id="1109443"/>
    <lineage>
        <taxon>Eukaryota</taxon>
        <taxon>Fungi</taxon>
        <taxon>Dikarya</taxon>
        <taxon>Basidiomycota</taxon>
        <taxon>Agaricomycotina</taxon>
        <taxon>Agaricomycetes</taxon>
        <taxon>Sebacinales</taxon>
        <taxon>Serendipitaceae</taxon>
        <taxon>Serendipita</taxon>
    </lineage>
</organism>
<dbReference type="GO" id="GO:0016020">
    <property type="term" value="C:membrane"/>
    <property type="evidence" value="ECO:0007669"/>
    <property type="project" value="UniProtKB-SubCell"/>
</dbReference>
<dbReference type="PROSITE" id="PS50294">
    <property type="entry name" value="WD_REPEATS_REGION"/>
    <property type="match status" value="2"/>
</dbReference>
<dbReference type="Gene3D" id="2.130.10.10">
    <property type="entry name" value="YVTN repeat-like/Quinoprotein amine dehydrogenase"/>
    <property type="match status" value="1"/>
</dbReference>
<proteinExistence type="predicted"/>
<sequence length="1016" mass="113647">MSVLRSWTTRIKPASKPKSKRPLEPESKPGPKPSKLDDLGFLEVAPGVDPVVDIVAIHGLQGHREKTWTTDDQIYWLRDLLPSDLPNVRILSYGYDADTRSHECVSTQTISRHADGLANALARIRKDAPRRPIIFIAHNIGGIILKRALVICHNQSLESKGHLRDILVSTHAVLFFGTPHFGIENTTVIEGINRVLSLYMETTDAILKGLQSHSPELENIQKDWVAASEKISRIFFCEDYVMSSRRELTVPHRSAVIAGDRNATTIVLHTDHRNLVRFSSKENGNYKTVRFHLNDYVDTAPEAIREKWVREDDFRNLAKGEPISERVMVQSKEILDNLEKTAILQLPLVAFAPSSVHTTCLEGMRKAVLQTICDWADDNSARPIFWLCDIAGSGKSSVAMTAMETWRKEGKLGGRFFFSIASNEASTTEKLCSNIARDLVKHIPELAPQVAQAVKQNTSILQSPVKEQFRELITDPLNVLQGRTILVIDAVDECKNASQRKEVLETLSTAVRQCENLRIFMTSRPDPVIEAALGSLSIKCKLEDRLHDVSHPDNVDDIAVYVHQSLNQVLSEDKRQRLVGKANGLFIWASTACRMLKDETTLNTPDSIYDRLISLEEPGAIDEVYDLIFERTDKESYKVLCHMLALLLVAFEPLTMDDMEDLVKHVGVRGSVKALIKNLGSVLSLEAGTNLIQFRHPTLVEYLGRRSIPIAARGRNGIHLDVVNAHGQAASWCVKCLKSRTDGLKFNICQIESSFYPNSQIPDLEARISKFIPRRLRYASSNWLFHVSGADDSRRCMLENEFCDIIKSPYVLYWMEALSLTRGVPRAIAGLRALARHVELGEETKSRISDVRRCLTAFSVPIQDSAPHVYISALPFAPRDSTLRRESLREYSGTLRVIRGLEDTYPGFPRALRGHYDGVTAVAFSPDGSRIISCSEDQTIRLWEVDTGEQVGKPLRGHSDSVNAVAFSPDGSRVVSGSWDKTIRLWEANTGEQMGEPLQGHSYSVDAVAFSPDGSR</sequence>
<evidence type="ECO:0000256" key="10">
    <source>
        <dbReference type="SAM" id="MobiDB-lite"/>
    </source>
</evidence>
<dbReference type="InterPro" id="IPR001680">
    <property type="entry name" value="WD40_rpt"/>
</dbReference>
<evidence type="ECO:0000256" key="6">
    <source>
        <dbReference type="ARBA" id="ARBA00022824"/>
    </source>
</evidence>
<dbReference type="STRING" id="1109443.G4TTV4"/>
<dbReference type="PANTHER" id="PTHR48182">
    <property type="entry name" value="PROTEIN SERAC1"/>
    <property type="match status" value="1"/>
</dbReference>
<dbReference type="InterPro" id="IPR036322">
    <property type="entry name" value="WD40_repeat_dom_sf"/>
</dbReference>
<dbReference type="OrthoDB" id="163438at2759"/>
<evidence type="ECO:0000256" key="7">
    <source>
        <dbReference type="ARBA" id="ARBA00023128"/>
    </source>
</evidence>
<dbReference type="SMART" id="SM00320">
    <property type="entry name" value="WD40"/>
    <property type="match status" value="2"/>
</dbReference>
<gene>
    <name evidence="12" type="ORF">PIIN_08705</name>
</gene>
<evidence type="ECO:0000313" key="12">
    <source>
        <dbReference type="EMBL" id="CCA74747.1"/>
    </source>
</evidence>
<keyword evidence="4 9" id="KW-0853">WD repeat</keyword>
<dbReference type="GO" id="GO:0005739">
    <property type="term" value="C:mitochondrion"/>
    <property type="evidence" value="ECO:0007669"/>
    <property type="project" value="UniProtKB-SubCell"/>
</dbReference>
<dbReference type="Gene3D" id="3.40.50.1820">
    <property type="entry name" value="alpha/beta hydrolase"/>
    <property type="match status" value="1"/>
</dbReference>
<dbReference type="SUPFAM" id="SSF50978">
    <property type="entry name" value="WD40 repeat-like"/>
    <property type="match status" value="1"/>
</dbReference>
<dbReference type="InterPro" id="IPR027417">
    <property type="entry name" value="P-loop_NTPase"/>
</dbReference>
<dbReference type="SUPFAM" id="SSF53474">
    <property type="entry name" value="alpha/beta-Hydrolases"/>
    <property type="match status" value="1"/>
</dbReference>
<dbReference type="HOGENOM" id="CLU_000288_6_5_1"/>
<feature type="repeat" description="WD" evidence="9">
    <location>
        <begin position="912"/>
        <end position="953"/>
    </location>
</feature>
<dbReference type="GO" id="GO:0005783">
    <property type="term" value="C:endoplasmic reticulum"/>
    <property type="evidence" value="ECO:0007669"/>
    <property type="project" value="UniProtKB-SubCell"/>
</dbReference>
<comment type="subcellular location">
    <subcellularLocation>
        <location evidence="2">Endoplasmic reticulum</location>
    </subcellularLocation>
    <subcellularLocation>
        <location evidence="3">Membrane</location>
    </subcellularLocation>
    <subcellularLocation>
        <location evidence="1">Mitochondrion</location>
    </subcellularLocation>
</comment>
<feature type="non-terminal residue" evidence="12">
    <location>
        <position position="1016"/>
    </location>
</feature>
<dbReference type="InterPro" id="IPR052374">
    <property type="entry name" value="SERAC1"/>
</dbReference>
<dbReference type="eggNOG" id="KOG2029">
    <property type="taxonomic scope" value="Eukaryota"/>
</dbReference>
<evidence type="ECO:0000256" key="8">
    <source>
        <dbReference type="ARBA" id="ARBA00023136"/>
    </source>
</evidence>
<evidence type="ECO:0000256" key="1">
    <source>
        <dbReference type="ARBA" id="ARBA00004173"/>
    </source>
</evidence>
<dbReference type="Pfam" id="PF24883">
    <property type="entry name" value="NPHP3_N"/>
    <property type="match status" value="1"/>
</dbReference>
<keyword evidence="8" id="KW-0472">Membrane</keyword>
<dbReference type="AlphaFoldDB" id="G4TTV4"/>
<dbReference type="SUPFAM" id="SSF52540">
    <property type="entry name" value="P-loop containing nucleoside triphosphate hydrolases"/>
    <property type="match status" value="1"/>
</dbReference>
<dbReference type="Proteomes" id="UP000007148">
    <property type="component" value="Unassembled WGS sequence"/>
</dbReference>
<dbReference type="InterPro" id="IPR015943">
    <property type="entry name" value="WD40/YVTN_repeat-like_dom_sf"/>
</dbReference>
<dbReference type="InterPro" id="IPR056884">
    <property type="entry name" value="NPHP3-like_N"/>
</dbReference>
<evidence type="ECO:0000256" key="4">
    <source>
        <dbReference type="ARBA" id="ARBA00022574"/>
    </source>
</evidence>
<dbReference type="Pfam" id="PF00400">
    <property type="entry name" value="WD40"/>
    <property type="match status" value="2"/>
</dbReference>
<feature type="repeat" description="WD" evidence="9">
    <location>
        <begin position="955"/>
        <end position="996"/>
    </location>
</feature>
<feature type="region of interest" description="Disordered" evidence="10">
    <location>
        <begin position="1"/>
        <end position="36"/>
    </location>
</feature>
<accession>G4TTV4</accession>
<dbReference type="PANTHER" id="PTHR48182:SF2">
    <property type="entry name" value="PROTEIN SERAC1"/>
    <property type="match status" value="1"/>
</dbReference>
<keyword evidence="13" id="KW-1185">Reference proteome</keyword>
<evidence type="ECO:0000259" key="11">
    <source>
        <dbReference type="Pfam" id="PF24883"/>
    </source>
</evidence>
<reference evidence="12 13" key="1">
    <citation type="journal article" date="2011" name="PLoS Pathog.">
        <title>Endophytic Life Strategies Decoded by Genome and Transcriptome Analyses of the Mutualistic Root Symbiont Piriformospora indica.</title>
        <authorList>
            <person name="Zuccaro A."/>
            <person name="Lahrmann U."/>
            <person name="Guldener U."/>
            <person name="Langen G."/>
            <person name="Pfiffi S."/>
            <person name="Biedenkopf D."/>
            <person name="Wong P."/>
            <person name="Samans B."/>
            <person name="Grimm C."/>
            <person name="Basiewicz M."/>
            <person name="Murat C."/>
            <person name="Martin F."/>
            <person name="Kogel K.H."/>
        </authorList>
    </citation>
    <scope>NUCLEOTIDE SEQUENCE [LARGE SCALE GENOMIC DNA]</scope>
    <source>
        <strain evidence="12 13">DSM 11827</strain>
    </source>
</reference>
<evidence type="ECO:0000256" key="3">
    <source>
        <dbReference type="ARBA" id="ARBA00004370"/>
    </source>
</evidence>